<accession>A0A090ADE0</accession>
<dbReference type="HOGENOM" id="CLU_134973_5_4_6"/>
<dbReference type="Proteomes" id="UP000031623">
    <property type="component" value="Chromosome"/>
</dbReference>
<protein>
    <submittedName>
        <fullName evidence="2">Heavy metal transport/detoxification protein</fullName>
    </submittedName>
</protein>
<dbReference type="SUPFAM" id="SSF55008">
    <property type="entry name" value="HMA, heavy metal-associated domain"/>
    <property type="match status" value="1"/>
</dbReference>
<dbReference type="InterPro" id="IPR036163">
    <property type="entry name" value="HMA_dom_sf"/>
</dbReference>
<dbReference type="OrthoDB" id="9814359at2"/>
<proteinExistence type="predicted"/>
<gene>
    <name evidence="2" type="ORF">THII_1561</name>
</gene>
<organism evidence="2 3">
    <name type="scientific">Thioploca ingrica</name>
    <dbReference type="NCBI Taxonomy" id="40754"/>
    <lineage>
        <taxon>Bacteria</taxon>
        <taxon>Pseudomonadati</taxon>
        <taxon>Pseudomonadota</taxon>
        <taxon>Gammaproteobacteria</taxon>
        <taxon>Thiotrichales</taxon>
        <taxon>Thiotrichaceae</taxon>
        <taxon>Thioploca</taxon>
    </lineage>
</organism>
<feature type="domain" description="HMA" evidence="1">
    <location>
        <begin position="1"/>
        <end position="65"/>
    </location>
</feature>
<dbReference type="STRING" id="40754.THII_1561"/>
<evidence type="ECO:0000313" key="3">
    <source>
        <dbReference type="Proteomes" id="UP000031623"/>
    </source>
</evidence>
<dbReference type="CDD" id="cd00371">
    <property type="entry name" value="HMA"/>
    <property type="match status" value="1"/>
</dbReference>
<dbReference type="KEGG" id="tig:THII_1561"/>
<dbReference type="AlphaFoldDB" id="A0A090ADE0"/>
<keyword evidence="3" id="KW-1185">Reference proteome</keyword>
<evidence type="ECO:0000259" key="1">
    <source>
        <dbReference type="PROSITE" id="PS50846"/>
    </source>
</evidence>
<name>A0A090ADE0_9GAMM</name>
<dbReference type="PROSITE" id="PS50846">
    <property type="entry name" value="HMA_2"/>
    <property type="match status" value="1"/>
</dbReference>
<dbReference type="EMBL" id="AP014633">
    <property type="protein sequence ID" value="BAP55858.1"/>
    <property type="molecule type" value="Genomic_DNA"/>
</dbReference>
<dbReference type="InterPro" id="IPR006121">
    <property type="entry name" value="HMA_dom"/>
</dbReference>
<dbReference type="GO" id="GO:0046872">
    <property type="term" value="F:metal ion binding"/>
    <property type="evidence" value="ECO:0007669"/>
    <property type="project" value="InterPro"/>
</dbReference>
<evidence type="ECO:0000313" key="2">
    <source>
        <dbReference type="EMBL" id="BAP55858.1"/>
    </source>
</evidence>
<dbReference type="Pfam" id="PF00403">
    <property type="entry name" value="HMA"/>
    <property type="match status" value="1"/>
</dbReference>
<reference evidence="2 3" key="1">
    <citation type="journal article" date="2014" name="ISME J.">
        <title>Ecophysiology of Thioploca ingrica as revealed by the complete genome sequence supplemented with proteomic evidence.</title>
        <authorList>
            <person name="Kojima H."/>
            <person name="Ogura Y."/>
            <person name="Yamamoto N."/>
            <person name="Togashi T."/>
            <person name="Mori H."/>
            <person name="Watanabe T."/>
            <person name="Nemoto F."/>
            <person name="Kurokawa K."/>
            <person name="Hayashi T."/>
            <person name="Fukui M."/>
        </authorList>
    </citation>
    <scope>NUCLEOTIDE SEQUENCE [LARGE SCALE GENOMIC DNA]</scope>
</reference>
<sequence length="92" mass="9984">MQEMIAVENIKCRGCAKTIESSLLKTPQVRTVSVDIEQGLVMIEGDNLQREQIAQTLLSLGYPEKGSVAGLKSLKAKGKSFVSCAIGRMDKN</sequence>
<dbReference type="Gene3D" id="3.30.70.100">
    <property type="match status" value="1"/>
</dbReference>